<dbReference type="Proteomes" id="UP001163603">
    <property type="component" value="Chromosome 9"/>
</dbReference>
<dbReference type="EMBL" id="CM047744">
    <property type="protein sequence ID" value="KAJ0028755.1"/>
    <property type="molecule type" value="Genomic_DNA"/>
</dbReference>
<keyword evidence="2" id="KW-1185">Reference proteome</keyword>
<gene>
    <name evidence="1" type="ORF">Pint_35144</name>
</gene>
<comment type="caution">
    <text evidence="1">The sequence shown here is derived from an EMBL/GenBank/DDBJ whole genome shotgun (WGS) entry which is preliminary data.</text>
</comment>
<name>A0ACC0Y3T1_9ROSI</name>
<organism evidence="1 2">
    <name type="scientific">Pistacia integerrima</name>
    <dbReference type="NCBI Taxonomy" id="434235"/>
    <lineage>
        <taxon>Eukaryota</taxon>
        <taxon>Viridiplantae</taxon>
        <taxon>Streptophyta</taxon>
        <taxon>Embryophyta</taxon>
        <taxon>Tracheophyta</taxon>
        <taxon>Spermatophyta</taxon>
        <taxon>Magnoliopsida</taxon>
        <taxon>eudicotyledons</taxon>
        <taxon>Gunneridae</taxon>
        <taxon>Pentapetalae</taxon>
        <taxon>rosids</taxon>
        <taxon>malvids</taxon>
        <taxon>Sapindales</taxon>
        <taxon>Anacardiaceae</taxon>
        <taxon>Pistacia</taxon>
    </lineage>
</organism>
<proteinExistence type="predicted"/>
<evidence type="ECO:0000313" key="2">
    <source>
        <dbReference type="Proteomes" id="UP001163603"/>
    </source>
</evidence>
<protein>
    <submittedName>
        <fullName evidence="1">Uncharacterized protein</fullName>
    </submittedName>
</protein>
<evidence type="ECO:0000313" key="1">
    <source>
        <dbReference type="EMBL" id="KAJ0028755.1"/>
    </source>
</evidence>
<reference evidence="2" key="1">
    <citation type="journal article" date="2023" name="G3 (Bethesda)">
        <title>Genome assembly and association tests identify interacting loci associated with vigor, precocity, and sex in interspecific pistachio rootstocks.</title>
        <authorList>
            <person name="Palmer W."/>
            <person name="Jacygrad E."/>
            <person name="Sagayaradj S."/>
            <person name="Cavanaugh K."/>
            <person name="Han R."/>
            <person name="Bertier L."/>
            <person name="Beede B."/>
            <person name="Kafkas S."/>
            <person name="Golino D."/>
            <person name="Preece J."/>
            <person name="Michelmore R."/>
        </authorList>
    </citation>
    <scope>NUCLEOTIDE SEQUENCE [LARGE SCALE GENOMIC DNA]</scope>
</reference>
<accession>A0ACC0Y3T1</accession>
<sequence length="514" mass="57396">MAYRRRQGITKTSTFKEEIYHPPDNNSKNINNSNENNKASVPTFKTSHSFSPSTQSLAAQAIRASAAHRDSSLSSAYAADPPLPSETQRSKSFTAYEGVSARNDSKGFWGVLARKAKAILEDEELSPQAEPPARSRWQMSETSAGGQVSEQPFQSSEGTRNLDNPRLRRGLDRITSSLNQIGDTFEKAFEEGRTIVENKTADIIQETRKLHTRRKGSTPEDQNQISGANSTWQPVTPTTQSQNQTYHETQLKASRDVRWQLFTLSRPSGEEYPGFPFTQLFTNYEVFNACIWSFGNTEVYSLGYDKRKEGTILVAMATAAKAKLLLRELKTVKADLAFAKQRCTQLEDENKLIRESREKGQNPADDDLIRLQLETLLAEKARLANENSIYARENRFLREIVEYHQLTMQDVVYLDEGTEEVTEVYPISIAPLSKMFSDSPPSPTSPSSPSKAPPSTSLPNPSSTKVPEEVTKEIFLVQSEGRGETLQNDVPTNPPSTTKVPEEDDAKKPSESSV</sequence>